<proteinExistence type="predicted"/>
<feature type="region of interest" description="Disordered" evidence="1">
    <location>
        <begin position="326"/>
        <end position="345"/>
    </location>
</feature>
<dbReference type="AlphaFoldDB" id="A0A2G8S153"/>
<dbReference type="PANTHER" id="PTHR40465:SF1">
    <property type="entry name" value="DUF6534 DOMAIN-CONTAINING PROTEIN"/>
    <property type="match status" value="1"/>
</dbReference>
<dbReference type="PROSITE" id="PS51257">
    <property type="entry name" value="PROKAR_LIPOPROTEIN"/>
    <property type="match status" value="1"/>
</dbReference>
<protein>
    <recommendedName>
        <fullName evidence="3">DUF6534 domain-containing protein</fullName>
    </recommendedName>
</protein>
<dbReference type="STRING" id="1077348.A0A2G8S153"/>
<dbReference type="Proteomes" id="UP000230002">
    <property type="component" value="Unassembled WGS sequence"/>
</dbReference>
<evidence type="ECO:0000313" key="5">
    <source>
        <dbReference type="Proteomes" id="UP000230002"/>
    </source>
</evidence>
<feature type="transmembrane region" description="Helical" evidence="2">
    <location>
        <begin position="49"/>
        <end position="73"/>
    </location>
</feature>
<feature type="transmembrane region" description="Helical" evidence="2">
    <location>
        <begin position="129"/>
        <end position="148"/>
    </location>
</feature>
<dbReference type="EMBL" id="AYKW01000034">
    <property type="protein sequence ID" value="PIL27491.1"/>
    <property type="molecule type" value="Genomic_DNA"/>
</dbReference>
<dbReference type="OrthoDB" id="3268207at2759"/>
<feature type="transmembrane region" description="Helical" evidence="2">
    <location>
        <begin position="12"/>
        <end position="37"/>
    </location>
</feature>
<keyword evidence="2" id="KW-0812">Transmembrane</keyword>
<keyword evidence="5" id="KW-1185">Reference proteome</keyword>
<evidence type="ECO:0000256" key="1">
    <source>
        <dbReference type="SAM" id="MobiDB-lite"/>
    </source>
</evidence>
<feature type="region of interest" description="Disordered" evidence="1">
    <location>
        <begin position="292"/>
        <end position="321"/>
    </location>
</feature>
<dbReference type="InterPro" id="IPR045339">
    <property type="entry name" value="DUF6534"/>
</dbReference>
<evidence type="ECO:0000256" key="2">
    <source>
        <dbReference type="SAM" id="Phobius"/>
    </source>
</evidence>
<comment type="caution">
    <text evidence="4">The sequence shown here is derived from an EMBL/GenBank/DDBJ whole genome shotgun (WGS) entry which is preliminary data.</text>
</comment>
<feature type="transmembrane region" description="Helical" evidence="2">
    <location>
        <begin position="203"/>
        <end position="230"/>
    </location>
</feature>
<feature type="transmembrane region" description="Helical" evidence="2">
    <location>
        <begin position="236"/>
        <end position="257"/>
    </location>
</feature>
<keyword evidence="2" id="KW-0472">Membrane</keyword>
<dbReference type="Pfam" id="PF20152">
    <property type="entry name" value="DUF6534"/>
    <property type="match status" value="1"/>
</dbReference>
<feature type="domain" description="DUF6534" evidence="3">
    <location>
        <begin position="176"/>
        <end position="261"/>
    </location>
</feature>
<dbReference type="PANTHER" id="PTHR40465">
    <property type="entry name" value="CHROMOSOME 1, WHOLE GENOME SHOTGUN SEQUENCE"/>
    <property type="match status" value="1"/>
</dbReference>
<feature type="transmembrane region" description="Helical" evidence="2">
    <location>
        <begin position="168"/>
        <end position="191"/>
    </location>
</feature>
<evidence type="ECO:0000313" key="4">
    <source>
        <dbReference type="EMBL" id="PIL27491.1"/>
    </source>
</evidence>
<organism evidence="4 5">
    <name type="scientific">Ganoderma sinense ZZ0214-1</name>
    <dbReference type="NCBI Taxonomy" id="1077348"/>
    <lineage>
        <taxon>Eukaryota</taxon>
        <taxon>Fungi</taxon>
        <taxon>Dikarya</taxon>
        <taxon>Basidiomycota</taxon>
        <taxon>Agaricomycotina</taxon>
        <taxon>Agaricomycetes</taxon>
        <taxon>Polyporales</taxon>
        <taxon>Polyporaceae</taxon>
        <taxon>Ganoderma</taxon>
    </lineage>
</organism>
<keyword evidence="2" id="KW-1133">Transmembrane helix</keyword>
<feature type="transmembrane region" description="Helical" evidence="2">
    <location>
        <begin position="85"/>
        <end position="108"/>
    </location>
</feature>
<sequence length="345" mass="37200">MSSVKLALNDTLGAAFLGTIATSCFYGITIVQTYIYFKRSGRDSLFLRFLVFSLWLLDSLHLALVVHAIYYYAVTNFSDARVLAVPTWSILAQIVVTGVSDLTVRGLVPTVSYTLTFPLMIIERAASSVIEFGGAVSSLTVFGGSIAFAVKSFGVPTFAAFSEIADILYVSLGAGVVADMLIAGAMTVVLIKCRTGFSKTDSVIRTLIIYSINTGALTGLCALLCLVTYATMPDNFIFIAFYFVLPKLFLNSLLATLNAREALRGASPSGMVSVPLSHASYTTHMSFVDRSRYSQSNGPHKGEVHTTTDTKTDASPHEDSIDEGVKVWRVPYGPTGERPDSDVLV</sequence>
<name>A0A2G8S153_9APHY</name>
<accession>A0A2G8S153</accession>
<reference evidence="4 5" key="1">
    <citation type="journal article" date="2015" name="Sci. Rep.">
        <title>Chromosome-level genome map provides insights into diverse defense mechanisms in the medicinal fungus Ganoderma sinense.</title>
        <authorList>
            <person name="Zhu Y."/>
            <person name="Xu J."/>
            <person name="Sun C."/>
            <person name="Zhou S."/>
            <person name="Xu H."/>
            <person name="Nelson D.R."/>
            <person name="Qian J."/>
            <person name="Song J."/>
            <person name="Luo H."/>
            <person name="Xiang L."/>
            <person name="Li Y."/>
            <person name="Xu Z."/>
            <person name="Ji A."/>
            <person name="Wang L."/>
            <person name="Lu S."/>
            <person name="Hayward A."/>
            <person name="Sun W."/>
            <person name="Li X."/>
            <person name="Schwartz D.C."/>
            <person name="Wang Y."/>
            <person name="Chen S."/>
        </authorList>
    </citation>
    <scope>NUCLEOTIDE SEQUENCE [LARGE SCALE GENOMIC DNA]</scope>
    <source>
        <strain evidence="4 5">ZZ0214-1</strain>
    </source>
</reference>
<feature type="compositionally biased region" description="Basic and acidic residues" evidence="1">
    <location>
        <begin position="300"/>
        <end position="321"/>
    </location>
</feature>
<gene>
    <name evidence="4" type="ORF">GSI_10642</name>
</gene>
<evidence type="ECO:0000259" key="3">
    <source>
        <dbReference type="Pfam" id="PF20152"/>
    </source>
</evidence>